<dbReference type="Proteomes" id="UP000078492">
    <property type="component" value="Unassembled WGS sequence"/>
</dbReference>
<reference evidence="1 2" key="1">
    <citation type="submission" date="2015-09" db="EMBL/GenBank/DDBJ databases">
        <title>Trachymyrmex cornetzi WGS genome.</title>
        <authorList>
            <person name="Nygaard S."/>
            <person name="Hu H."/>
            <person name="Boomsma J."/>
            <person name="Zhang G."/>
        </authorList>
    </citation>
    <scope>NUCLEOTIDE SEQUENCE [LARGE SCALE GENOMIC DNA]</scope>
    <source>
        <strain evidence="1">Tcor2-1</strain>
        <tissue evidence="1">Whole body</tissue>
    </source>
</reference>
<evidence type="ECO:0008006" key="3">
    <source>
        <dbReference type="Google" id="ProtNLM"/>
    </source>
</evidence>
<dbReference type="PANTHER" id="PTHR31511">
    <property type="entry name" value="PROTEIN CBG23764"/>
    <property type="match status" value="1"/>
</dbReference>
<evidence type="ECO:0000313" key="1">
    <source>
        <dbReference type="EMBL" id="KYN17843.1"/>
    </source>
</evidence>
<protein>
    <recommendedName>
        <fullName evidence="3">DNA-directed DNA polymerase</fullName>
    </recommendedName>
</protein>
<proteinExistence type="predicted"/>
<dbReference type="EMBL" id="KQ980074">
    <property type="protein sequence ID" value="KYN17843.1"/>
    <property type="molecule type" value="Genomic_DNA"/>
</dbReference>
<dbReference type="PANTHER" id="PTHR31511:SF12">
    <property type="entry name" value="RHO TERMINATION FACTOR N-TERMINAL DOMAIN-CONTAINING PROTEIN"/>
    <property type="match status" value="1"/>
</dbReference>
<sequence>MQRHNNFKINTFDGEFISCNKRANKSVKTSLGNACFAWLVIVALHPAKSNTNWFEPDDTRVRDDCHLTGRYRDPAHSNCNLNYKDSRSIPVIFYNLSGYDTHFIIKEIATPYESRISLLPIRKKKYISFTKDVDSTKNDLENCVQLRFINLYKFLASSLEKLSSFLSKNKLRILQREFCNLSQENFNLLTRKGVQYEYIDCNEKLDEMCLPNRELFYSSLINDTVSEDDYVHAVHMWQRFSIRTLGEYSDL</sequence>
<accession>A0A151J4Z2</accession>
<organism evidence="1 2">
    <name type="scientific">Trachymyrmex cornetzi</name>
    <dbReference type="NCBI Taxonomy" id="471704"/>
    <lineage>
        <taxon>Eukaryota</taxon>
        <taxon>Metazoa</taxon>
        <taxon>Ecdysozoa</taxon>
        <taxon>Arthropoda</taxon>
        <taxon>Hexapoda</taxon>
        <taxon>Insecta</taxon>
        <taxon>Pterygota</taxon>
        <taxon>Neoptera</taxon>
        <taxon>Endopterygota</taxon>
        <taxon>Hymenoptera</taxon>
        <taxon>Apocrita</taxon>
        <taxon>Aculeata</taxon>
        <taxon>Formicoidea</taxon>
        <taxon>Formicidae</taxon>
        <taxon>Myrmicinae</taxon>
        <taxon>Trachymyrmex</taxon>
    </lineage>
</organism>
<keyword evidence="2" id="KW-1185">Reference proteome</keyword>
<gene>
    <name evidence="1" type="ORF">ALC57_09882</name>
</gene>
<dbReference type="AlphaFoldDB" id="A0A151J4Z2"/>
<evidence type="ECO:0000313" key="2">
    <source>
        <dbReference type="Proteomes" id="UP000078492"/>
    </source>
</evidence>
<name>A0A151J4Z2_9HYME</name>
<dbReference type="STRING" id="471704.A0A151J4Z2"/>